<feature type="binding site" evidence="6">
    <location>
        <position position="160"/>
    </location>
    <ligand>
        <name>S-adenosyl-L-methionine</name>
        <dbReference type="ChEBI" id="CHEBI:59789"/>
    </ligand>
</feature>
<dbReference type="Pfam" id="PF04055">
    <property type="entry name" value="Radical_SAM"/>
    <property type="match status" value="1"/>
</dbReference>
<dbReference type="GO" id="GO:0046872">
    <property type="term" value="F:metal ion binding"/>
    <property type="evidence" value="ECO:0007669"/>
    <property type="project" value="UniProtKB-KW"/>
</dbReference>
<evidence type="ECO:0000256" key="4">
    <source>
        <dbReference type="ARBA" id="ARBA00023014"/>
    </source>
</evidence>
<dbReference type="PANTHER" id="PTHR43726:SF1">
    <property type="entry name" value="BIOTIN SYNTHASE"/>
    <property type="match status" value="1"/>
</dbReference>
<dbReference type="InterPro" id="IPR013785">
    <property type="entry name" value="Aldolase_TIM"/>
</dbReference>
<feature type="binding site" evidence="6">
    <location>
        <position position="135"/>
    </location>
    <ligand>
        <name>(3R)-3-methyl-D-ornithine</name>
        <dbReference type="ChEBI" id="CHEBI:64642"/>
    </ligand>
</feature>
<accession>A0A1T5LZ36</accession>
<feature type="binding site" evidence="6">
    <location>
        <position position="269"/>
    </location>
    <ligand>
        <name>(3R)-3-methyl-D-ornithine</name>
        <dbReference type="ChEBI" id="CHEBI:64642"/>
    </ligand>
</feature>
<gene>
    <name evidence="8" type="ORF">SAMN02194393_03541</name>
</gene>
<dbReference type="InterPro" id="IPR034422">
    <property type="entry name" value="HydE/PylB-like"/>
</dbReference>
<proteinExistence type="predicted"/>
<sequence length="342" mass="39756">MDIKKTIDKMIVSSNANIEDIVNVLDSNCDNYLFQQANNIRKKYCGDEIHLRAIIEFSNHCRCDCLYCGINRQNISLERYRMNPEEIIEYAKRAYEAGYKTMVLQSGEDPWYDRGKISYIIREIKKLGDIAITLSVGEREYDDYKQWKLDGADRFLLKHETADEELYNYLHPHSTFKNRTQCLKWLKELGYQTGSGFMIGIPGQTLNTIAKDILLLKELDVDMAGIGPFISHPQTRLRNNPTGSTNLTLKTLAITRILLKRPHLPTTTSLEVTNVRDRENAFYTGANVIMRKVQPFEYRRLYEIYPNPSIKEQSIENERKEIENYVKMMGRKISSDRGDAIK</sequence>
<dbReference type="Gene3D" id="3.20.20.70">
    <property type="entry name" value="Aldolase class I"/>
    <property type="match status" value="1"/>
</dbReference>
<comment type="cofactor">
    <cofactor evidence="5">
        <name>[4Fe-4S] cluster</name>
        <dbReference type="ChEBI" id="CHEBI:49883"/>
    </cofactor>
    <text evidence="5">Binds 1 [4Fe-4S] cluster. The cluster is coordinated with 3 cysteines and an exchangeable S-adenosyl-L-methionine.</text>
</comment>
<dbReference type="CDD" id="cd01335">
    <property type="entry name" value="Radical_SAM"/>
    <property type="match status" value="1"/>
</dbReference>
<dbReference type="PANTHER" id="PTHR43726">
    <property type="entry name" value="3-METHYLORNITHINE SYNTHASE"/>
    <property type="match status" value="1"/>
</dbReference>
<feature type="domain" description="Radical SAM core" evidence="7">
    <location>
        <begin position="47"/>
        <end position="267"/>
    </location>
</feature>
<dbReference type="GO" id="GO:0051539">
    <property type="term" value="F:4 iron, 4 sulfur cluster binding"/>
    <property type="evidence" value="ECO:0007669"/>
    <property type="project" value="UniProtKB-KW"/>
</dbReference>
<keyword evidence="9" id="KW-1185">Reference proteome</keyword>
<evidence type="ECO:0000256" key="3">
    <source>
        <dbReference type="ARBA" id="ARBA00023004"/>
    </source>
</evidence>
<dbReference type="OrthoDB" id="9775764at2"/>
<dbReference type="PIRSF" id="PIRSF004762">
    <property type="entry name" value="CHP00423"/>
    <property type="match status" value="1"/>
</dbReference>
<dbReference type="RefSeq" id="WP_079493357.1">
    <property type="nucleotide sequence ID" value="NZ_FUZT01000009.1"/>
</dbReference>
<feature type="binding site" evidence="5">
    <location>
        <position position="68"/>
    </location>
    <ligand>
        <name>[4Fe-4S] cluster</name>
        <dbReference type="ChEBI" id="CHEBI:49883"/>
        <note>4Fe-4S-S-AdoMet</note>
    </ligand>
</feature>
<dbReference type="SUPFAM" id="SSF102114">
    <property type="entry name" value="Radical SAM enzymes"/>
    <property type="match status" value="1"/>
</dbReference>
<evidence type="ECO:0000313" key="8">
    <source>
        <dbReference type="EMBL" id="SKC81084.1"/>
    </source>
</evidence>
<evidence type="ECO:0000256" key="1">
    <source>
        <dbReference type="ARBA" id="ARBA00022691"/>
    </source>
</evidence>
<dbReference type="Proteomes" id="UP000190285">
    <property type="component" value="Unassembled WGS sequence"/>
</dbReference>
<feature type="binding site" evidence="5">
    <location>
        <position position="65"/>
    </location>
    <ligand>
        <name>[4Fe-4S] cluster</name>
        <dbReference type="ChEBI" id="CHEBI:49883"/>
        <note>4Fe-4S-S-AdoMet</note>
    </ligand>
</feature>
<evidence type="ECO:0000259" key="7">
    <source>
        <dbReference type="PROSITE" id="PS51918"/>
    </source>
</evidence>
<evidence type="ECO:0000313" key="9">
    <source>
        <dbReference type="Proteomes" id="UP000190285"/>
    </source>
</evidence>
<dbReference type="SFLD" id="SFLDG01082">
    <property type="entry name" value="B12-binding_domain_containing"/>
    <property type="match status" value="1"/>
</dbReference>
<dbReference type="AlphaFoldDB" id="A0A1T5LZ36"/>
<protein>
    <submittedName>
        <fullName evidence="8">Biotin synthase</fullName>
    </submittedName>
</protein>
<feature type="binding site" evidence="6">
    <location>
        <position position="179"/>
    </location>
    <ligand>
        <name>S-adenosyl-L-methionine</name>
        <dbReference type="ChEBI" id="CHEBI:59789"/>
    </ligand>
</feature>
<dbReference type="InterPro" id="IPR007197">
    <property type="entry name" value="rSAM"/>
</dbReference>
<evidence type="ECO:0000256" key="2">
    <source>
        <dbReference type="ARBA" id="ARBA00022723"/>
    </source>
</evidence>
<dbReference type="STRING" id="36842.SAMN02194393_03541"/>
<dbReference type="InterPro" id="IPR058240">
    <property type="entry name" value="rSAM_sf"/>
</dbReference>
<dbReference type="InterPro" id="IPR006638">
    <property type="entry name" value="Elp3/MiaA/NifB-like_rSAM"/>
</dbReference>
<keyword evidence="2" id="KW-0479">Metal-binding</keyword>
<dbReference type="EMBL" id="FUZT01000009">
    <property type="protein sequence ID" value="SKC81084.1"/>
    <property type="molecule type" value="Genomic_DNA"/>
</dbReference>
<keyword evidence="4 5" id="KW-0411">Iron-sulfur</keyword>
<evidence type="ECO:0000256" key="6">
    <source>
        <dbReference type="PIRSR" id="PIRSR004762-2"/>
    </source>
</evidence>
<dbReference type="InterPro" id="IPR024021">
    <property type="entry name" value="FeFe-hyd_HydE_rSAM"/>
</dbReference>
<dbReference type="GO" id="GO:0016740">
    <property type="term" value="F:transferase activity"/>
    <property type="evidence" value="ECO:0007669"/>
    <property type="project" value="TreeGrafter"/>
</dbReference>
<feature type="binding site" evidence="5">
    <location>
        <position position="61"/>
    </location>
    <ligand>
        <name>[4Fe-4S] cluster</name>
        <dbReference type="ChEBI" id="CHEBI:49883"/>
        <note>4Fe-4S-S-AdoMet</note>
    </ligand>
</feature>
<dbReference type="SFLD" id="SFLDS00029">
    <property type="entry name" value="Radical_SAM"/>
    <property type="match status" value="1"/>
</dbReference>
<dbReference type="PROSITE" id="PS51918">
    <property type="entry name" value="RADICAL_SAM"/>
    <property type="match status" value="1"/>
</dbReference>
<dbReference type="SFLD" id="SFLDG01060">
    <property type="entry name" value="BATS_domain_containing"/>
    <property type="match status" value="1"/>
</dbReference>
<name>A0A1T5LZ36_9FIRM</name>
<dbReference type="NCBIfam" id="TIGR03956">
    <property type="entry name" value="rSAM_HydE"/>
    <property type="match status" value="1"/>
</dbReference>
<dbReference type="SFLD" id="SFLDG01280">
    <property type="entry name" value="HydE/PylB-like"/>
    <property type="match status" value="1"/>
</dbReference>
<keyword evidence="3 5" id="KW-0408">Iron</keyword>
<reference evidence="8 9" key="1">
    <citation type="submission" date="2017-02" db="EMBL/GenBank/DDBJ databases">
        <authorList>
            <person name="Peterson S.W."/>
        </authorList>
    </citation>
    <scope>NUCLEOTIDE SEQUENCE [LARGE SCALE GENOMIC DNA]</scope>
    <source>
        <strain evidence="8 9">M1</strain>
    </source>
</reference>
<organism evidence="8 9">
    <name type="scientific">Maledivibacter halophilus</name>
    <dbReference type="NCBI Taxonomy" id="36842"/>
    <lineage>
        <taxon>Bacteria</taxon>
        <taxon>Bacillati</taxon>
        <taxon>Bacillota</taxon>
        <taxon>Clostridia</taxon>
        <taxon>Peptostreptococcales</taxon>
        <taxon>Caminicellaceae</taxon>
        <taxon>Maledivibacter</taxon>
    </lineage>
</organism>
<evidence type="ECO:0000256" key="5">
    <source>
        <dbReference type="PIRSR" id="PIRSR004762-1"/>
    </source>
</evidence>
<dbReference type="SFLD" id="SFLDF00348">
    <property type="entry name" value="FeFe_hydrogenase_maturase_(Hyd"/>
    <property type="match status" value="1"/>
</dbReference>
<keyword evidence="5" id="KW-0004">4Fe-4S</keyword>
<keyword evidence="1 5" id="KW-0949">S-adenosyl-L-methionine</keyword>
<dbReference type="SMART" id="SM00729">
    <property type="entry name" value="Elp3"/>
    <property type="match status" value="1"/>
</dbReference>